<evidence type="ECO:0000256" key="1">
    <source>
        <dbReference type="SAM" id="MobiDB-lite"/>
    </source>
</evidence>
<feature type="compositionally biased region" description="Pro residues" evidence="1">
    <location>
        <begin position="128"/>
        <end position="138"/>
    </location>
</feature>
<evidence type="ECO:0000256" key="2">
    <source>
        <dbReference type="SAM" id="Phobius"/>
    </source>
</evidence>
<keyword evidence="2" id="KW-1133">Transmembrane helix</keyword>
<gene>
    <name evidence="3" type="ORF">P0Y53_23210</name>
</gene>
<feature type="transmembrane region" description="Helical" evidence="2">
    <location>
        <begin position="79"/>
        <end position="101"/>
    </location>
</feature>
<organism evidence="3 4">
    <name type="scientific">Candidatus Pseudobacter hemicellulosilyticus</name>
    <dbReference type="NCBI Taxonomy" id="3121375"/>
    <lineage>
        <taxon>Bacteria</taxon>
        <taxon>Pseudomonadati</taxon>
        <taxon>Bacteroidota</taxon>
        <taxon>Chitinophagia</taxon>
        <taxon>Chitinophagales</taxon>
        <taxon>Chitinophagaceae</taxon>
        <taxon>Pseudobacter</taxon>
    </lineage>
</organism>
<feature type="compositionally biased region" description="Polar residues" evidence="1">
    <location>
        <begin position="140"/>
        <end position="150"/>
    </location>
</feature>
<protein>
    <submittedName>
        <fullName evidence="3">Uncharacterized protein</fullName>
    </submittedName>
</protein>
<keyword evidence="2" id="KW-0812">Transmembrane</keyword>
<dbReference type="AlphaFoldDB" id="A0AAJ5WRL3"/>
<accession>A0AAJ5WRL3</accession>
<evidence type="ECO:0000313" key="3">
    <source>
        <dbReference type="EMBL" id="WEK35412.1"/>
    </source>
</evidence>
<sequence length="292" mass="31626">MPRTVQHILSNLEVTPPAGDWQQLASRLDAEYDPVDTVFAQKLEQWETLPPPALWSAISEALDAPALKKRPARIFALPFLRKVAVAVLVLAILTMGARFLMTSGTDPAAPATAISTSPIPQAQAATPAMPPIAAPDPGTPQKQVRTTARHTTAPADSDNETATQYANEIINDLRATDTRSAAASLPAAQPINVQAQPMRDRSGQLVMDRSLLTSPGANYVVVTGPNGQQTRLSNKFLPMLSALNGNADNSGTDSWKKRFTEWRHKLMQQATFAPSATNFLDILELKEMIEDK</sequence>
<dbReference type="Proteomes" id="UP001220610">
    <property type="component" value="Chromosome"/>
</dbReference>
<evidence type="ECO:0000313" key="4">
    <source>
        <dbReference type="Proteomes" id="UP001220610"/>
    </source>
</evidence>
<feature type="region of interest" description="Disordered" evidence="1">
    <location>
        <begin position="121"/>
        <end position="162"/>
    </location>
</feature>
<keyword evidence="2" id="KW-0472">Membrane</keyword>
<reference evidence="3" key="1">
    <citation type="submission" date="2023-03" db="EMBL/GenBank/DDBJ databases">
        <title>Andean soil-derived lignocellulolytic bacterial consortium as a source of novel taxa and putative plastic-active enzymes.</title>
        <authorList>
            <person name="Diaz-Garcia L."/>
            <person name="Chuvochina M."/>
            <person name="Feuerriegel G."/>
            <person name="Bunk B."/>
            <person name="Sproer C."/>
            <person name="Streit W.R."/>
            <person name="Rodriguez L.M."/>
            <person name="Overmann J."/>
            <person name="Jimenez D.J."/>
        </authorList>
    </citation>
    <scope>NUCLEOTIDE SEQUENCE</scope>
    <source>
        <strain evidence="3">MAG 7</strain>
    </source>
</reference>
<name>A0AAJ5WRL3_9BACT</name>
<dbReference type="EMBL" id="CP119311">
    <property type="protein sequence ID" value="WEK35412.1"/>
    <property type="molecule type" value="Genomic_DNA"/>
</dbReference>
<proteinExistence type="predicted"/>